<feature type="transmembrane region" description="Helical" evidence="1">
    <location>
        <begin position="6"/>
        <end position="26"/>
    </location>
</feature>
<keyword evidence="3" id="KW-1185">Reference proteome</keyword>
<proteinExistence type="predicted"/>
<reference evidence="2 3" key="1">
    <citation type="submission" date="2020-08" db="EMBL/GenBank/DDBJ databases">
        <title>Genomic Encyclopedia of Type Strains, Phase IV (KMG-IV): sequencing the most valuable type-strain genomes for metagenomic binning, comparative biology and taxonomic classification.</title>
        <authorList>
            <person name="Goeker M."/>
        </authorList>
    </citation>
    <scope>NUCLEOTIDE SEQUENCE [LARGE SCALE GENOMIC DNA]</scope>
    <source>
        <strain evidence="2 3">DSM 103526</strain>
    </source>
</reference>
<name>A0A841KVQ5_9FIRM</name>
<evidence type="ECO:0000313" key="3">
    <source>
        <dbReference type="Proteomes" id="UP000579281"/>
    </source>
</evidence>
<dbReference type="AlphaFoldDB" id="A0A841KVQ5"/>
<dbReference type="Proteomes" id="UP000579281">
    <property type="component" value="Unassembled WGS sequence"/>
</dbReference>
<dbReference type="EMBL" id="JACHEN010000001">
    <property type="protein sequence ID" value="MBB6214265.1"/>
    <property type="molecule type" value="Genomic_DNA"/>
</dbReference>
<protein>
    <submittedName>
        <fullName evidence="2">Uncharacterized protein</fullName>
    </submittedName>
</protein>
<comment type="caution">
    <text evidence="2">The sequence shown here is derived from an EMBL/GenBank/DDBJ whole genome shotgun (WGS) entry which is preliminary data.</text>
</comment>
<keyword evidence="1" id="KW-0812">Transmembrane</keyword>
<dbReference type="RefSeq" id="WP_184307492.1">
    <property type="nucleotide sequence ID" value="NZ_JACHEN010000001.1"/>
</dbReference>
<sequence length="136" mass="15361">MDITSVFTIGAIASLGVGASVAFYYYKKRNIEKLFNQVYDMTKQVPKQKKNSFLLLMFKESLSASKNKSNTASSAGKLNNPKYLDIQLMHMANILKDTSKVQDKTIKRSLGLLNSYQEWEKAKVAKEKKVIQDKAS</sequence>
<keyword evidence="1" id="KW-0472">Membrane</keyword>
<gene>
    <name evidence="2" type="ORF">HNQ80_000334</name>
</gene>
<keyword evidence="1" id="KW-1133">Transmembrane helix</keyword>
<organism evidence="2 3">
    <name type="scientific">Anaerosolibacter carboniphilus</name>
    <dbReference type="NCBI Taxonomy" id="1417629"/>
    <lineage>
        <taxon>Bacteria</taxon>
        <taxon>Bacillati</taxon>
        <taxon>Bacillota</taxon>
        <taxon>Clostridia</taxon>
        <taxon>Peptostreptococcales</taxon>
        <taxon>Thermotaleaceae</taxon>
        <taxon>Anaerosolibacter</taxon>
    </lineage>
</organism>
<evidence type="ECO:0000256" key="1">
    <source>
        <dbReference type="SAM" id="Phobius"/>
    </source>
</evidence>
<accession>A0A841KVQ5</accession>
<evidence type="ECO:0000313" key="2">
    <source>
        <dbReference type="EMBL" id="MBB6214265.1"/>
    </source>
</evidence>